<organism evidence="1">
    <name type="scientific">Spodoptera frugiperda</name>
    <name type="common">Fall armyworm</name>
    <dbReference type="NCBI Taxonomy" id="7108"/>
    <lineage>
        <taxon>Eukaryota</taxon>
        <taxon>Metazoa</taxon>
        <taxon>Ecdysozoa</taxon>
        <taxon>Arthropoda</taxon>
        <taxon>Hexapoda</taxon>
        <taxon>Insecta</taxon>
        <taxon>Pterygota</taxon>
        <taxon>Neoptera</taxon>
        <taxon>Endopterygota</taxon>
        <taxon>Lepidoptera</taxon>
        <taxon>Glossata</taxon>
        <taxon>Ditrysia</taxon>
        <taxon>Noctuoidea</taxon>
        <taxon>Noctuidae</taxon>
        <taxon>Amphipyrinae</taxon>
        <taxon>Spodoptera</taxon>
    </lineage>
</organism>
<name>A0A2H1W979_SPOFR</name>
<dbReference type="AlphaFoldDB" id="A0A2H1W979"/>
<gene>
    <name evidence="1" type="ORF">SFRICE_028234</name>
</gene>
<accession>A0A2H1W979</accession>
<proteinExistence type="predicted"/>
<reference evidence="1" key="1">
    <citation type="submission" date="2016-07" db="EMBL/GenBank/DDBJ databases">
        <authorList>
            <person name="Bretaudeau A."/>
        </authorList>
    </citation>
    <scope>NUCLEOTIDE SEQUENCE</scope>
    <source>
        <strain evidence="1">Rice</strain>
        <tissue evidence="1">Whole body</tissue>
    </source>
</reference>
<sequence length="154" mass="17963">MCLSATFFWRKPVNEQTDHLMISNRHRPWTLEKPKNQKHYKCVADLSSVRNLRTIGKSEIGKIEKEVTVFDTGFDYVVQQPSDIRVLFIQQLTRFAWISDRTRSPLAVERQAFQSPQFSRQSKQQRRISTATIYQVDGILFNRRAAVDCLSGLN</sequence>
<protein>
    <submittedName>
        <fullName evidence="1">SFRICE_028234</fullName>
    </submittedName>
</protein>
<evidence type="ECO:0000313" key="1">
    <source>
        <dbReference type="EMBL" id="SOQ49628.1"/>
    </source>
</evidence>
<dbReference type="EMBL" id="ODYU01007128">
    <property type="protein sequence ID" value="SOQ49628.1"/>
    <property type="molecule type" value="Genomic_DNA"/>
</dbReference>